<proteinExistence type="inferred from homology"/>
<evidence type="ECO:0000256" key="1">
    <source>
        <dbReference type="ARBA" id="ARBA00004651"/>
    </source>
</evidence>
<accession>A0A6P7P6Y0</accession>
<dbReference type="Gene3D" id="3.40.50.2300">
    <property type="match status" value="2"/>
</dbReference>
<dbReference type="InterPro" id="IPR011500">
    <property type="entry name" value="GPCR_3_9-Cys_dom"/>
</dbReference>
<dbReference type="AlphaFoldDB" id="A0A6P7P6Y0"/>
<evidence type="ECO:0000256" key="8">
    <source>
        <dbReference type="ARBA" id="ARBA00023136"/>
    </source>
</evidence>
<dbReference type="PROSITE" id="PS50259">
    <property type="entry name" value="G_PROTEIN_RECEP_F3_4"/>
    <property type="match status" value="1"/>
</dbReference>
<dbReference type="PROSITE" id="PS00981">
    <property type="entry name" value="G_PROTEIN_RECEP_F3_3"/>
    <property type="match status" value="1"/>
</dbReference>
<dbReference type="CDD" id="cd06364">
    <property type="entry name" value="PBP1_CaSR"/>
    <property type="match status" value="1"/>
</dbReference>
<gene>
    <name evidence="15" type="primary">LOC114868540</name>
</gene>
<evidence type="ECO:0000256" key="4">
    <source>
        <dbReference type="ARBA" id="ARBA00022692"/>
    </source>
</evidence>
<dbReference type="InParanoid" id="A0A6P7P6Y0"/>
<feature type="transmembrane region" description="Helical" evidence="12">
    <location>
        <begin position="844"/>
        <end position="868"/>
    </location>
</feature>
<dbReference type="InterPro" id="IPR001828">
    <property type="entry name" value="ANF_lig-bd_rcpt"/>
</dbReference>
<dbReference type="CDD" id="cd15283">
    <property type="entry name" value="7tmC_V2R_pheromone"/>
    <property type="match status" value="1"/>
</dbReference>
<evidence type="ECO:0000256" key="5">
    <source>
        <dbReference type="ARBA" id="ARBA00022729"/>
    </source>
</evidence>
<evidence type="ECO:0000256" key="9">
    <source>
        <dbReference type="ARBA" id="ARBA00023170"/>
    </source>
</evidence>
<dbReference type="FunCoup" id="A0A6P7P6Y0">
    <property type="interactions" value="7"/>
</dbReference>
<keyword evidence="8 12" id="KW-0472">Membrane</keyword>
<evidence type="ECO:0000313" key="15">
    <source>
        <dbReference type="RefSeq" id="XP_029028051.1"/>
    </source>
</evidence>
<dbReference type="PANTHER" id="PTHR24061">
    <property type="entry name" value="CALCIUM-SENSING RECEPTOR-RELATED"/>
    <property type="match status" value="1"/>
</dbReference>
<dbReference type="PANTHER" id="PTHR24061:SF418">
    <property type="entry name" value="C-FAMILY ODORANT RECEPTOR OLFCQ19-RELATED"/>
    <property type="match status" value="1"/>
</dbReference>
<keyword evidence="6 12" id="KW-1133">Transmembrane helix</keyword>
<dbReference type="GO" id="GO:0005886">
    <property type="term" value="C:plasma membrane"/>
    <property type="evidence" value="ECO:0007669"/>
    <property type="project" value="UniProtKB-SubCell"/>
</dbReference>
<dbReference type="Gene3D" id="2.10.50.30">
    <property type="entry name" value="GPCR, family 3, nine cysteines domain"/>
    <property type="match status" value="1"/>
</dbReference>
<dbReference type="FunFam" id="3.40.50.2300:FF:000016">
    <property type="entry name" value="Taste 1 receptor member 2"/>
    <property type="match status" value="1"/>
</dbReference>
<dbReference type="InterPro" id="IPR017978">
    <property type="entry name" value="GPCR_3_C"/>
</dbReference>
<dbReference type="SUPFAM" id="SSF53822">
    <property type="entry name" value="Periplasmic binding protein-like I"/>
    <property type="match status" value="1"/>
</dbReference>
<dbReference type="RefSeq" id="XP_029028051.1">
    <property type="nucleotide sequence ID" value="XM_029172218.3"/>
</dbReference>
<organism evidence="14 15">
    <name type="scientific">Betta splendens</name>
    <name type="common">Siamese fighting fish</name>
    <dbReference type="NCBI Taxonomy" id="158456"/>
    <lineage>
        <taxon>Eukaryota</taxon>
        <taxon>Metazoa</taxon>
        <taxon>Chordata</taxon>
        <taxon>Craniata</taxon>
        <taxon>Vertebrata</taxon>
        <taxon>Euteleostomi</taxon>
        <taxon>Actinopterygii</taxon>
        <taxon>Neopterygii</taxon>
        <taxon>Teleostei</taxon>
        <taxon>Neoteleostei</taxon>
        <taxon>Acanthomorphata</taxon>
        <taxon>Anabantaria</taxon>
        <taxon>Anabantiformes</taxon>
        <taxon>Anabantoidei</taxon>
        <taxon>Osphronemidae</taxon>
        <taxon>Betta</taxon>
    </lineage>
</organism>
<feature type="transmembrane region" description="Helical" evidence="12">
    <location>
        <begin position="772"/>
        <end position="800"/>
    </location>
</feature>
<keyword evidence="5" id="KW-0732">Signal</keyword>
<comment type="similarity">
    <text evidence="2">Belongs to the G-protein coupled receptor 3 family.</text>
</comment>
<evidence type="ECO:0000256" key="2">
    <source>
        <dbReference type="ARBA" id="ARBA00007242"/>
    </source>
</evidence>
<dbReference type="GeneID" id="114868540"/>
<keyword evidence="11" id="KW-0807">Transducer</keyword>
<sequence>MWDTGVQCREGVMRTRVCFVFVGCFFFLVYFSESFLPASSCKLWRRFHLNGMHKAGDIVLGGLFEIHYGSVFPELTLTSEPPQPSCQGFDPLGFRHAVTMAFAIEEINKHSSLLPNVTLGYSLYDNCATLGIGFSAALSLASGQEEQTMLPLNCSGALPVLGSVGDPFSTFSIATSNVLGLFKLPIVSYFATCSCLSDRRRFPSFFRTIPSDAFQVRTMIQILKHFGWTWVGLLVSDDDYGLHAARSFQSGLHKTGVGCLAYSETLPWGNKPNEYKRIVAMMTKSTARVVIVFAHQIHMLQLMQEVVKKNLTGLQWIASEAWTLLDGLHTPSFMPYLGGTLGITIRRGNIPGLRDFLLELNVNQHNDTRYNMMKQFWEHIFHCRFAPSPVYWVENGRVLCTGDESLPNMDTVGFLDVSELRPEYNIYKAVYALTHALHDLLQCEPGSEPFNGHSCATLENLEPWQLMYYLKKVNFTTAFGDQVSFDENGDVLPIYDIMNWLWLPDGRIKVESVGVVRKSTSESEELILNQEKIFWNFESKQPPRSVCSENCPPGTRVARKRGEPVCCFDCITCSEGKISNKTDSIECINCPEDFWANLQRDQCVPKKTEFLSYHDPLGMCLTSFSLLGTLICAIVLGIFIYHRSTPMVRANNSELSFLILLSLKLCFLCSLLFIGQPRLWTCQLRHAAFGISFVLCVSCILVKTVVVLAVFKASKPGGGASLKWFGAVQQRGTVLGLTSIQAAICTFWILFASPVPHKNTQYHNDKIVYECVVGSTVGFTVLLGYIGLLAVLSFLLAFLARNLPDNFNEAKLITFSMLIFCAVWVAFVPAYVNSPGKYADAVEVFAILASSFGLLVALFGPKCYIILLRPERNTRKAMIGRNINKK</sequence>
<dbReference type="InterPro" id="IPR038550">
    <property type="entry name" value="GPCR_3_9-Cys_sf"/>
</dbReference>
<dbReference type="KEGG" id="bspl:114868540"/>
<dbReference type="PRINTS" id="PR01535">
    <property type="entry name" value="VOMERONASL2R"/>
</dbReference>
<dbReference type="Pfam" id="PF01094">
    <property type="entry name" value="ANF_receptor"/>
    <property type="match status" value="1"/>
</dbReference>
<protein>
    <submittedName>
        <fullName evidence="15">Extracellular calcium-sensing receptor-like</fullName>
    </submittedName>
</protein>
<evidence type="ECO:0000256" key="12">
    <source>
        <dbReference type="SAM" id="Phobius"/>
    </source>
</evidence>
<feature type="transmembrane region" description="Helical" evidence="12">
    <location>
        <begin position="624"/>
        <end position="643"/>
    </location>
</feature>
<dbReference type="InterPro" id="IPR028082">
    <property type="entry name" value="Peripla_BP_I"/>
</dbReference>
<dbReference type="Pfam" id="PF07562">
    <property type="entry name" value="NCD3G"/>
    <property type="match status" value="1"/>
</dbReference>
<evidence type="ECO:0000313" key="14">
    <source>
        <dbReference type="Proteomes" id="UP000515150"/>
    </source>
</evidence>
<keyword evidence="9" id="KW-0675">Receptor</keyword>
<feature type="transmembrane region" description="Helical" evidence="12">
    <location>
        <begin position="687"/>
        <end position="711"/>
    </location>
</feature>
<dbReference type="GO" id="GO:0004930">
    <property type="term" value="F:G protein-coupled receptor activity"/>
    <property type="evidence" value="ECO:0007669"/>
    <property type="project" value="UniProtKB-KW"/>
</dbReference>
<dbReference type="InterPro" id="IPR004073">
    <property type="entry name" value="GPCR_3_vmron_rcpt_2"/>
</dbReference>
<feature type="domain" description="G-protein coupled receptors family 3 profile" evidence="13">
    <location>
        <begin position="617"/>
        <end position="882"/>
    </location>
</feature>
<feature type="transmembrane region" description="Helical" evidence="12">
    <location>
        <begin position="812"/>
        <end position="832"/>
    </location>
</feature>
<evidence type="ECO:0000256" key="11">
    <source>
        <dbReference type="ARBA" id="ARBA00023224"/>
    </source>
</evidence>
<feature type="transmembrane region" description="Helical" evidence="12">
    <location>
        <begin position="655"/>
        <end position="675"/>
    </location>
</feature>
<keyword evidence="4 12" id="KW-0812">Transmembrane</keyword>
<keyword evidence="10" id="KW-0325">Glycoprotein</keyword>
<reference evidence="15" key="1">
    <citation type="submission" date="2025-08" db="UniProtKB">
        <authorList>
            <consortium name="RefSeq"/>
        </authorList>
    </citation>
    <scope>IDENTIFICATION</scope>
</reference>
<dbReference type="PRINTS" id="PR00248">
    <property type="entry name" value="GPCRMGR"/>
</dbReference>
<keyword evidence="7" id="KW-0297">G-protein coupled receptor</keyword>
<dbReference type="InterPro" id="IPR000068">
    <property type="entry name" value="GPCR_3_Ca_sens_rcpt-rel"/>
</dbReference>
<dbReference type="FunFam" id="2.10.50.30:FF:000002">
    <property type="entry name" value="Vomeronasal 2 receptor, h1"/>
    <property type="match status" value="1"/>
</dbReference>
<dbReference type="Proteomes" id="UP000515150">
    <property type="component" value="Chromosome 13"/>
</dbReference>
<keyword evidence="3" id="KW-1003">Cell membrane</keyword>
<evidence type="ECO:0000256" key="10">
    <source>
        <dbReference type="ARBA" id="ARBA00023180"/>
    </source>
</evidence>
<feature type="transmembrane region" description="Helical" evidence="12">
    <location>
        <begin position="12"/>
        <end position="31"/>
    </location>
</feature>
<dbReference type="Pfam" id="PF00003">
    <property type="entry name" value="7tm_3"/>
    <property type="match status" value="1"/>
</dbReference>
<keyword evidence="14" id="KW-1185">Reference proteome</keyword>
<evidence type="ECO:0000256" key="6">
    <source>
        <dbReference type="ARBA" id="ARBA00022989"/>
    </source>
</evidence>
<dbReference type="InterPro" id="IPR000337">
    <property type="entry name" value="GPCR_3"/>
</dbReference>
<evidence type="ECO:0000256" key="3">
    <source>
        <dbReference type="ARBA" id="ARBA00022475"/>
    </source>
</evidence>
<name>A0A6P7P6Y0_BETSP</name>
<feature type="transmembrane region" description="Helical" evidence="12">
    <location>
        <begin position="732"/>
        <end position="752"/>
    </location>
</feature>
<dbReference type="OrthoDB" id="5984008at2759"/>
<dbReference type="InterPro" id="IPR017979">
    <property type="entry name" value="GPCR_3_CS"/>
</dbReference>
<evidence type="ECO:0000259" key="13">
    <source>
        <dbReference type="PROSITE" id="PS50259"/>
    </source>
</evidence>
<evidence type="ECO:0000256" key="7">
    <source>
        <dbReference type="ARBA" id="ARBA00023040"/>
    </source>
</evidence>
<dbReference type="FunFam" id="3.40.50.2300:FF:000682">
    <property type="entry name" value="Vomeronasal 2 receptor, x4"/>
    <property type="match status" value="1"/>
</dbReference>
<comment type="subcellular location">
    <subcellularLocation>
        <location evidence="1">Cell membrane</location>
        <topology evidence="1">Multi-pass membrane protein</topology>
    </subcellularLocation>
</comment>